<evidence type="ECO:0008006" key="3">
    <source>
        <dbReference type="Google" id="ProtNLM"/>
    </source>
</evidence>
<proteinExistence type="predicted"/>
<reference evidence="1 2" key="1">
    <citation type="submission" date="2019-12" db="EMBL/GenBank/DDBJ databases">
        <title>Corynebacterium sp. nov., isolated from feces of the Anser Albifrons in China.</title>
        <authorList>
            <person name="Liu Q."/>
        </authorList>
    </citation>
    <scope>NUCLEOTIDE SEQUENCE [LARGE SCALE GENOMIC DNA]</scope>
    <source>
        <strain evidence="1 2">4H37-19</strain>
    </source>
</reference>
<dbReference type="RefSeq" id="WP_187974038.1">
    <property type="nucleotide sequence ID" value="NZ_CP046884.1"/>
</dbReference>
<dbReference type="KEGG" id="cpoy:GP475_08795"/>
<gene>
    <name evidence="1" type="ORF">GP475_08795</name>
</gene>
<evidence type="ECO:0000313" key="1">
    <source>
        <dbReference type="EMBL" id="QNQ90724.1"/>
    </source>
</evidence>
<protein>
    <recommendedName>
        <fullName evidence="3">P22 coat protein-gene protein 5</fullName>
    </recommendedName>
</protein>
<dbReference type="AlphaFoldDB" id="A0A7H0SQ99"/>
<organism evidence="1 2">
    <name type="scientific">Corynebacterium poyangense</name>
    <dbReference type="NCBI Taxonomy" id="2684405"/>
    <lineage>
        <taxon>Bacteria</taxon>
        <taxon>Bacillati</taxon>
        <taxon>Actinomycetota</taxon>
        <taxon>Actinomycetes</taxon>
        <taxon>Mycobacteriales</taxon>
        <taxon>Corynebacteriaceae</taxon>
        <taxon>Corynebacterium</taxon>
    </lineage>
</organism>
<name>A0A7H0SQ99_9CORY</name>
<dbReference type="EMBL" id="CP046884">
    <property type="protein sequence ID" value="QNQ90724.1"/>
    <property type="molecule type" value="Genomic_DNA"/>
</dbReference>
<accession>A0A7H0SQ99</accession>
<evidence type="ECO:0000313" key="2">
    <source>
        <dbReference type="Proteomes" id="UP000516320"/>
    </source>
</evidence>
<dbReference type="Proteomes" id="UP000516320">
    <property type="component" value="Chromosome"/>
</dbReference>
<keyword evidence="2" id="KW-1185">Reference proteome</keyword>
<sequence length="221" mass="23777">MAVNHMLYTPEQLATSTLAALRNRSTLARIINQDYSKEFVPGRGATVTVKSPVRIDKARVYTAEDRAAEKAITYSDLYEPFTSIKLTDQVYQAVKLPDDFATFTLLSMEQQVVAPMAESVAEKLNEIVGAAFDTVKAGLSVADKADKGKIVDSEGGVHADIAALRAAKKFPIATGLGLSGAQAAVKDAHLTANTHGRCCPLFVQLIAYWGCVVCPCKAVIW</sequence>